<dbReference type="EMBL" id="BARW01015409">
    <property type="protein sequence ID" value="GAI94434.1"/>
    <property type="molecule type" value="Genomic_DNA"/>
</dbReference>
<name>X1UPZ4_9ZZZZ</name>
<organism evidence="1">
    <name type="scientific">marine sediment metagenome</name>
    <dbReference type="NCBI Taxonomy" id="412755"/>
    <lineage>
        <taxon>unclassified sequences</taxon>
        <taxon>metagenomes</taxon>
        <taxon>ecological metagenomes</taxon>
    </lineage>
</organism>
<proteinExistence type="predicted"/>
<dbReference type="AlphaFoldDB" id="X1UPZ4"/>
<gene>
    <name evidence="1" type="ORF">S12H4_27054</name>
</gene>
<sequence length="104" mass="11981">HPIMTKWIVKFFNSTETNPHNAQLVFATHDTNLLSACAFRRDQIWFTEKTNLNATALYSLAEYKLPKGKVRKDASIEKDYIKGKYGAIPFIGDFVSPITEIWQE</sequence>
<protein>
    <recommendedName>
        <fullName evidence="2">ATP-binding protein</fullName>
    </recommendedName>
</protein>
<accession>X1UPZ4</accession>
<reference evidence="1" key="1">
    <citation type="journal article" date="2014" name="Front. Microbiol.">
        <title>High frequency of phylogenetically diverse reductive dehalogenase-homologous genes in deep subseafloor sedimentary metagenomes.</title>
        <authorList>
            <person name="Kawai M."/>
            <person name="Futagami T."/>
            <person name="Toyoda A."/>
            <person name="Takaki Y."/>
            <person name="Nishi S."/>
            <person name="Hori S."/>
            <person name="Arai W."/>
            <person name="Tsubouchi T."/>
            <person name="Morono Y."/>
            <person name="Uchiyama I."/>
            <person name="Ito T."/>
            <person name="Fujiyama A."/>
            <person name="Inagaki F."/>
            <person name="Takami H."/>
        </authorList>
    </citation>
    <scope>NUCLEOTIDE SEQUENCE</scope>
    <source>
        <strain evidence="1">Expedition CK06-06</strain>
    </source>
</reference>
<evidence type="ECO:0008006" key="2">
    <source>
        <dbReference type="Google" id="ProtNLM"/>
    </source>
</evidence>
<feature type="non-terminal residue" evidence="1">
    <location>
        <position position="1"/>
    </location>
</feature>
<evidence type="ECO:0000313" key="1">
    <source>
        <dbReference type="EMBL" id="GAI94434.1"/>
    </source>
</evidence>
<comment type="caution">
    <text evidence="1">The sequence shown here is derived from an EMBL/GenBank/DDBJ whole genome shotgun (WGS) entry which is preliminary data.</text>
</comment>